<dbReference type="AlphaFoldDB" id="A0A931NF85"/>
<dbReference type="EMBL" id="JAEDAL010000008">
    <property type="protein sequence ID" value="MBH9554000.1"/>
    <property type="molecule type" value="Genomic_DNA"/>
</dbReference>
<protein>
    <submittedName>
        <fullName evidence="2">Uncharacterized protein</fullName>
    </submittedName>
</protein>
<sequence length="64" mass="7510">MLSNTTQQPQREDLEQRSEVRDAIARGQHANPAMQRLQTRILKVTDASEVITSYDRMHHRHNRS</sequence>
<dbReference type="Proteomes" id="UP000620139">
    <property type="component" value="Unassembled WGS sequence"/>
</dbReference>
<reference evidence="2" key="1">
    <citation type="submission" date="2020-12" db="EMBL/GenBank/DDBJ databases">
        <title>The genome sequence of Inhella sp. 4Y17.</title>
        <authorList>
            <person name="Liu Y."/>
        </authorList>
    </citation>
    <scope>NUCLEOTIDE SEQUENCE</scope>
    <source>
        <strain evidence="2">4Y10</strain>
    </source>
</reference>
<comment type="caution">
    <text evidence="2">The sequence shown here is derived from an EMBL/GenBank/DDBJ whole genome shotgun (WGS) entry which is preliminary data.</text>
</comment>
<organism evidence="2 3">
    <name type="scientific">Inhella gelatinilytica</name>
    <dbReference type="NCBI Taxonomy" id="2795030"/>
    <lineage>
        <taxon>Bacteria</taxon>
        <taxon>Pseudomonadati</taxon>
        <taxon>Pseudomonadota</taxon>
        <taxon>Betaproteobacteria</taxon>
        <taxon>Burkholderiales</taxon>
        <taxon>Sphaerotilaceae</taxon>
        <taxon>Inhella</taxon>
    </lineage>
</organism>
<name>A0A931NF85_9BURK</name>
<feature type="compositionally biased region" description="Basic and acidic residues" evidence="1">
    <location>
        <begin position="10"/>
        <end position="24"/>
    </location>
</feature>
<accession>A0A931NF85</accession>
<evidence type="ECO:0000313" key="2">
    <source>
        <dbReference type="EMBL" id="MBH9554000.1"/>
    </source>
</evidence>
<dbReference type="RefSeq" id="WP_198101620.1">
    <property type="nucleotide sequence ID" value="NZ_JAEDAL010000008.1"/>
</dbReference>
<evidence type="ECO:0000256" key="1">
    <source>
        <dbReference type="SAM" id="MobiDB-lite"/>
    </source>
</evidence>
<keyword evidence="3" id="KW-1185">Reference proteome</keyword>
<evidence type="ECO:0000313" key="3">
    <source>
        <dbReference type="Proteomes" id="UP000620139"/>
    </source>
</evidence>
<proteinExistence type="predicted"/>
<gene>
    <name evidence="2" type="ORF">I7X43_14225</name>
</gene>
<feature type="region of interest" description="Disordered" evidence="1">
    <location>
        <begin position="1"/>
        <end position="32"/>
    </location>
</feature>
<dbReference type="NCBIfam" id="NF041705">
    <property type="entry name" value="RIPP_cyclo_YhhA"/>
    <property type="match status" value="1"/>
</dbReference>